<gene>
    <name evidence="2" type="ORF">WH52_07440</name>
</gene>
<accession>A0A1Y2PEH3</accession>
<dbReference type="STRING" id="1635173.WH52_07440"/>
<keyword evidence="1" id="KW-0732">Signal</keyword>
<protein>
    <recommendedName>
        <fullName evidence="4">Lipoprotein</fullName>
    </recommendedName>
</protein>
<evidence type="ECO:0008006" key="4">
    <source>
        <dbReference type="Google" id="ProtNLM"/>
    </source>
</evidence>
<keyword evidence="3" id="KW-1185">Reference proteome</keyword>
<dbReference type="RefSeq" id="WP_086030303.1">
    <property type="nucleotide sequence ID" value="NZ_LAPZ01000003.1"/>
</dbReference>
<evidence type="ECO:0000313" key="2">
    <source>
        <dbReference type="EMBL" id="OSY88570.1"/>
    </source>
</evidence>
<feature type="chain" id="PRO_5013254571" description="Lipoprotein" evidence="1">
    <location>
        <begin position="23"/>
        <end position="146"/>
    </location>
</feature>
<evidence type="ECO:0000313" key="3">
    <source>
        <dbReference type="Proteomes" id="UP000194221"/>
    </source>
</evidence>
<dbReference type="PROSITE" id="PS51257">
    <property type="entry name" value="PROKAR_LIPOPROTEIN"/>
    <property type="match status" value="1"/>
</dbReference>
<evidence type="ECO:0000256" key="1">
    <source>
        <dbReference type="SAM" id="SignalP"/>
    </source>
</evidence>
<dbReference type="EMBL" id="LAPZ01000003">
    <property type="protein sequence ID" value="OSY88570.1"/>
    <property type="molecule type" value="Genomic_DNA"/>
</dbReference>
<comment type="caution">
    <text evidence="2">The sequence shown here is derived from an EMBL/GenBank/DDBJ whole genome shotgun (WGS) entry which is preliminary data.</text>
</comment>
<reference evidence="2 3" key="1">
    <citation type="submission" date="2015-03" db="EMBL/GenBank/DDBJ databases">
        <title>Genome sequence of Tenacibaculum sp. S2-2, isolated from intestinal microbiota of sea cucumber, Apostichopus japonicas.</title>
        <authorList>
            <person name="Shao Z."/>
            <person name="Wang L."/>
            <person name="Li X."/>
        </authorList>
    </citation>
    <scope>NUCLEOTIDE SEQUENCE [LARGE SCALE GENOMIC DNA]</scope>
    <source>
        <strain evidence="2 3">S2-2</strain>
    </source>
</reference>
<feature type="signal peptide" evidence="1">
    <location>
        <begin position="1"/>
        <end position="22"/>
    </location>
</feature>
<dbReference type="AlphaFoldDB" id="A0A1Y2PEH3"/>
<dbReference type="Proteomes" id="UP000194221">
    <property type="component" value="Unassembled WGS sequence"/>
</dbReference>
<organism evidence="2 3">
    <name type="scientific">Tenacibaculum holothuriorum</name>
    <dbReference type="NCBI Taxonomy" id="1635173"/>
    <lineage>
        <taxon>Bacteria</taxon>
        <taxon>Pseudomonadati</taxon>
        <taxon>Bacteroidota</taxon>
        <taxon>Flavobacteriia</taxon>
        <taxon>Flavobacteriales</taxon>
        <taxon>Flavobacteriaceae</taxon>
        <taxon>Tenacibaculum</taxon>
    </lineage>
</organism>
<sequence length="146" mass="16535">MIKKILILISALFILSSCKSNLEVLSAKKKIVYPGLANQKPYTKFVIEIKAKNPVIAKIDSIVLVENNKCYKVDFLLSSKTSATFLKEVSKSGNYSIEALLKEGKYKELNNCSNAENGKLTIFYKINNENKKLEVDSFTTEKEFKR</sequence>
<proteinExistence type="predicted"/>
<name>A0A1Y2PEH3_9FLAO</name>
<dbReference type="InParanoid" id="A0A1Y2PEH3"/>